<protein>
    <submittedName>
        <fullName evidence="2">Uncharacterized protein</fullName>
    </submittedName>
</protein>
<proteinExistence type="predicted"/>
<dbReference type="KEGG" id="sdeo:D0436_24120"/>
<reference evidence="2 3" key="1">
    <citation type="journal article" date="2019" name="Ecotoxicol. Environ. Saf.">
        <title>Microbial characterization of heavy metal resistant bacterial strains isolated from an electroplating wastewater treatment plant.</title>
        <authorList>
            <person name="Cai X."/>
            <person name="Zheng X."/>
            <person name="Zhang D."/>
            <person name="Iqbal W."/>
            <person name="Liu C."/>
            <person name="Yang B."/>
            <person name="Zhao X."/>
            <person name="Lu X."/>
            <person name="Mao Y."/>
        </authorList>
    </citation>
    <scope>NUCLEOTIDE SEQUENCE [LARGE SCALE GENOMIC DNA]</scope>
    <source>
        <strain evidence="2 3">Ni1-3</strain>
    </source>
</reference>
<gene>
    <name evidence="2" type="ORF">D0436_24120</name>
</gene>
<evidence type="ECO:0000256" key="1">
    <source>
        <dbReference type="SAM" id="MobiDB-lite"/>
    </source>
</evidence>
<name>A0A8A9LF00_9GAMM</name>
<feature type="region of interest" description="Disordered" evidence="1">
    <location>
        <begin position="34"/>
        <end position="55"/>
    </location>
</feature>
<sequence>MGRTLEELIQQEKPEVVDAAKVKAKEILEEIETSKPSISSYKLDSSSDNQSTESD</sequence>
<organism evidence="2 3">
    <name type="scientific">Shewanella decolorationis</name>
    <dbReference type="NCBI Taxonomy" id="256839"/>
    <lineage>
        <taxon>Bacteria</taxon>
        <taxon>Pseudomonadati</taxon>
        <taxon>Pseudomonadota</taxon>
        <taxon>Gammaproteobacteria</taxon>
        <taxon>Alteromonadales</taxon>
        <taxon>Shewanellaceae</taxon>
        <taxon>Shewanella</taxon>
    </lineage>
</organism>
<evidence type="ECO:0000313" key="3">
    <source>
        <dbReference type="Proteomes" id="UP000321124"/>
    </source>
</evidence>
<evidence type="ECO:0000313" key="2">
    <source>
        <dbReference type="EMBL" id="QTS34873.1"/>
    </source>
</evidence>
<dbReference type="EMBL" id="CP031775">
    <property type="protein sequence ID" value="QTS34873.1"/>
    <property type="molecule type" value="Genomic_DNA"/>
</dbReference>
<dbReference type="AlphaFoldDB" id="A0A8A9LF00"/>
<dbReference type="Proteomes" id="UP000321124">
    <property type="component" value="Chromosome"/>
</dbReference>
<dbReference type="RefSeq" id="WP_208660960.1">
    <property type="nucleotide sequence ID" value="NZ_CP031775.2"/>
</dbReference>
<accession>A0A8A9LF00</accession>